<gene>
    <name evidence="2" type="ORF">QCA50_008219</name>
</gene>
<feature type="chain" id="PRO_5043967903" evidence="1">
    <location>
        <begin position="24"/>
        <end position="194"/>
    </location>
</feature>
<proteinExistence type="predicted"/>
<evidence type="ECO:0000313" key="3">
    <source>
        <dbReference type="Proteomes" id="UP001385951"/>
    </source>
</evidence>
<name>A0AAW0GGT2_9APHY</name>
<feature type="signal peptide" evidence="1">
    <location>
        <begin position="1"/>
        <end position="23"/>
    </location>
</feature>
<keyword evidence="3" id="KW-1185">Reference proteome</keyword>
<dbReference type="Proteomes" id="UP001385951">
    <property type="component" value="Unassembled WGS sequence"/>
</dbReference>
<sequence length="194" mass="20293">MLSSPTFPSLLCLLTLFCLSVSAYPSIPVPPKFTLEKRTDPFFPDEPASCPICAQSYPSINSCAQAAPVLSNFSMIIFNPGAFIDVIKCACTDTFQTFPQCADCFIKTNQSDVLNTPDLPGVVSGMRQICALESTLLGNVSVTDGEVNGSSTVATPTPTATTNDALHIVGMSSSVKVVVSGVMGLLLACSLGVL</sequence>
<evidence type="ECO:0000313" key="2">
    <source>
        <dbReference type="EMBL" id="KAK7688681.1"/>
    </source>
</evidence>
<protein>
    <submittedName>
        <fullName evidence="2">Uncharacterized protein</fullName>
    </submittedName>
</protein>
<dbReference type="EMBL" id="JASBNA010000010">
    <property type="protein sequence ID" value="KAK7688681.1"/>
    <property type="molecule type" value="Genomic_DNA"/>
</dbReference>
<comment type="caution">
    <text evidence="2">The sequence shown here is derived from an EMBL/GenBank/DDBJ whole genome shotgun (WGS) entry which is preliminary data.</text>
</comment>
<organism evidence="2 3">
    <name type="scientific">Cerrena zonata</name>
    <dbReference type="NCBI Taxonomy" id="2478898"/>
    <lineage>
        <taxon>Eukaryota</taxon>
        <taxon>Fungi</taxon>
        <taxon>Dikarya</taxon>
        <taxon>Basidiomycota</taxon>
        <taxon>Agaricomycotina</taxon>
        <taxon>Agaricomycetes</taxon>
        <taxon>Polyporales</taxon>
        <taxon>Cerrenaceae</taxon>
        <taxon>Cerrena</taxon>
    </lineage>
</organism>
<dbReference type="AlphaFoldDB" id="A0AAW0GGT2"/>
<reference evidence="2 3" key="1">
    <citation type="submission" date="2022-09" db="EMBL/GenBank/DDBJ databases">
        <authorList>
            <person name="Palmer J.M."/>
        </authorList>
    </citation>
    <scope>NUCLEOTIDE SEQUENCE [LARGE SCALE GENOMIC DNA]</scope>
    <source>
        <strain evidence="2 3">DSM 7382</strain>
    </source>
</reference>
<evidence type="ECO:0000256" key="1">
    <source>
        <dbReference type="SAM" id="SignalP"/>
    </source>
</evidence>
<keyword evidence="1" id="KW-0732">Signal</keyword>
<accession>A0AAW0GGT2</accession>